<sequence length="249" mass="28277">MANVSDRQIPEYLDHVGRGWHSILMRAHAELVAVLPSYQVAQVKEKYGTLRLHLGVYFDPVTGELGIARELGDQVSAIVRAAEEESGRTCEVCGEPGGMTGETWFKTLCPDHVRPGQRPTRAEPLKPVGVYREMYVGRHDDLPSVFDHTDRVIDDRERVIEYMRTAPPVLDVLDVEVDMVNGTDQIMSASSLISDGEWIWRKDSIHYLSRYPLDLPDGFLQHVRARDYEPPAHDDVNFSEIEADVLKYF</sequence>
<protein>
    <submittedName>
        <fullName evidence="1">Uncharacterized protein</fullName>
    </submittedName>
</protein>
<dbReference type="AlphaFoldDB" id="A0A4R2JP57"/>
<comment type="caution">
    <text evidence="1">The sequence shown here is derived from an EMBL/GenBank/DDBJ whole genome shotgun (WGS) entry which is preliminary data.</text>
</comment>
<gene>
    <name evidence="1" type="ORF">EV192_107368</name>
</gene>
<accession>A0A4R2JP57</accession>
<name>A0A4R2JP57_9PSEU</name>
<evidence type="ECO:0000313" key="1">
    <source>
        <dbReference type="EMBL" id="TCO55945.1"/>
    </source>
</evidence>
<organism evidence="1 2">
    <name type="scientific">Actinocrispum wychmicini</name>
    <dbReference type="NCBI Taxonomy" id="1213861"/>
    <lineage>
        <taxon>Bacteria</taxon>
        <taxon>Bacillati</taxon>
        <taxon>Actinomycetota</taxon>
        <taxon>Actinomycetes</taxon>
        <taxon>Pseudonocardiales</taxon>
        <taxon>Pseudonocardiaceae</taxon>
        <taxon>Actinocrispum</taxon>
    </lineage>
</organism>
<dbReference type="EMBL" id="SLWS01000007">
    <property type="protein sequence ID" value="TCO55945.1"/>
    <property type="molecule type" value="Genomic_DNA"/>
</dbReference>
<dbReference type="RefSeq" id="WP_207926321.1">
    <property type="nucleotide sequence ID" value="NZ_SLWS01000007.1"/>
</dbReference>
<keyword evidence="2" id="KW-1185">Reference proteome</keyword>
<evidence type="ECO:0000313" key="2">
    <source>
        <dbReference type="Proteomes" id="UP000295680"/>
    </source>
</evidence>
<reference evidence="1 2" key="1">
    <citation type="submission" date="2019-03" db="EMBL/GenBank/DDBJ databases">
        <title>Genomic Encyclopedia of Type Strains, Phase IV (KMG-IV): sequencing the most valuable type-strain genomes for metagenomic binning, comparative biology and taxonomic classification.</title>
        <authorList>
            <person name="Goeker M."/>
        </authorList>
    </citation>
    <scope>NUCLEOTIDE SEQUENCE [LARGE SCALE GENOMIC DNA]</scope>
    <source>
        <strain evidence="1 2">DSM 45934</strain>
    </source>
</reference>
<dbReference type="Proteomes" id="UP000295680">
    <property type="component" value="Unassembled WGS sequence"/>
</dbReference>
<proteinExistence type="predicted"/>